<reference evidence="3 4" key="1">
    <citation type="submission" date="2018-08" db="EMBL/GenBank/DDBJ databases">
        <title>Recombination of ecologically and evolutionarily significant loci maintains genetic cohesion in the Pseudomonas syringae species complex.</title>
        <authorList>
            <person name="Dillon M."/>
            <person name="Thakur S."/>
            <person name="Almeida R.N.D."/>
            <person name="Weir B.S."/>
            <person name="Guttman D.S."/>
        </authorList>
    </citation>
    <scope>NUCLEOTIDE SEQUENCE [LARGE SCALE GENOMIC DNA]</scope>
    <source>
        <strain evidence="3 4">ICMP 14479</strain>
    </source>
</reference>
<dbReference type="AlphaFoldDB" id="A0A3M5VJ85"/>
<comment type="caution">
    <text evidence="3">The sequence shown here is derived from an EMBL/GenBank/DDBJ whole genome shotgun (WGS) entry which is preliminary data.</text>
</comment>
<evidence type="ECO:0000256" key="1">
    <source>
        <dbReference type="SAM" id="MobiDB-lite"/>
    </source>
</evidence>
<organism evidence="3 4">
    <name type="scientific">Pseudomonas syringae pv. avii</name>
    <dbReference type="NCBI Taxonomy" id="663959"/>
    <lineage>
        <taxon>Bacteria</taxon>
        <taxon>Pseudomonadati</taxon>
        <taxon>Pseudomonadota</taxon>
        <taxon>Gammaproteobacteria</taxon>
        <taxon>Pseudomonadales</taxon>
        <taxon>Pseudomonadaceae</taxon>
        <taxon>Pseudomonas</taxon>
        <taxon>Pseudomonas syringae</taxon>
    </lineage>
</organism>
<keyword evidence="2" id="KW-0472">Membrane</keyword>
<evidence type="ECO:0000313" key="4">
    <source>
        <dbReference type="Proteomes" id="UP000280395"/>
    </source>
</evidence>
<sequence>MNDDAQAVAGTYILQAAGGSTQAQVHRNGRLERRRPAPVQAGVEQYTGRIAETGDDRCLARTHLHQAGRGDGKGNQQRSQARSPPGEHRRPGRCVMVVMMMMTMTAMPMTGVTIVVAVIVMMMEQTQGTTPY</sequence>
<accession>A0A3M5VJ85</accession>
<gene>
    <name evidence="3" type="ORF">ALP29_200084</name>
</gene>
<dbReference type="EMBL" id="RBUA01000632">
    <property type="protein sequence ID" value="RMU57593.1"/>
    <property type="molecule type" value="Genomic_DNA"/>
</dbReference>
<proteinExistence type="predicted"/>
<feature type="transmembrane region" description="Helical" evidence="2">
    <location>
        <begin position="97"/>
        <end position="123"/>
    </location>
</feature>
<name>A0A3M5VJ85_PSESX</name>
<feature type="region of interest" description="Disordered" evidence="1">
    <location>
        <begin position="19"/>
        <end position="45"/>
    </location>
</feature>
<evidence type="ECO:0000256" key="2">
    <source>
        <dbReference type="SAM" id="Phobius"/>
    </source>
</evidence>
<protein>
    <submittedName>
        <fullName evidence="3">Uncharacterized protein</fullName>
    </submittedName>
</protein>
<feature type="region of interest" description="Disordered" evidence="1">
    <location>
        <begin position="62"/>
        <end position="92"/>
    </location>
</feature>
<keyword evidence="2" id="KW-0812">Transmembrane</keyword>
<dbReference type="Proteomes" id="UP000280395">
    <property type="component" value="Unassembled WGS sequence"/>
</dbReference>
<evidence type="ECO:0000313" key="3">
    <source>
        <dbReference type="EMBL" id="RMU57593.1"/>
    </source>
</evidence>
<keyword evidence="2" id="KW-1133">Transmembrane helix</keyword>